<protein>
    <submittedName>
        <fullName evidence="1">Uncharacterized protein</fullName>
    </submittedName>
</protein>
<comment type="caution">
    <text evidence="1">The sequence shown here is derived from an EMBL/GenBank/DDBJ whole genome shotgun (WGS) entry which is preliminary data.</text>
</comment>
<dbReference type="EMBL" id="CAJJDM010000097">
    <property type="protein sequence ID" value="CAD8093813.1"/>
    <property type="molecule type" value="Genomic_DNA"/>
</dbReference>
<evidence type="ECO:0000313" key="2">
    <source>
        <dbReference type="Proteomes" id="UP000688137"/>
    </source>
</evidence>
<sequence>MQVISALAQITQEEDSTSASEKLGQFLQTLRNKVEEAWAQYTAENTNALGLFSQQKDLWFIIAKLKTYKEQFQLQPLSPKLLNQNQEFYQKIRIVKLKIQQKQEKLRHFSFSNKRSRNQNLFEDANDLYHSFDVEYEIVTTGRRQELVLVNKLKDWLLEELLNNNNDVKQINIFSHKLNKLIISSFDLEFINL</sequence>
<evidence type="ECO:0000313" key="1">
    <source>
        <dbReference type="EMBL" id="CAD8093813.1"/>
    </source>
</evidence>
<dbReference type="AlphaFoldDB" id="A0A8S1NWA4"/>
<keyword evidence="2" id="KW-1185">Reference proteome</keyword>
<gene>
    <name evidence="1" type="ORF">PPRIM_AZ9-3.1.T0940069</name>
</gene>
<name>A0A8S1NWA4_PARPR</name>
<accession>A0A8S1NWA4</accession>
<organism evidence="1 2">
    <name type="scientific">Paramecium primaurelia</name>
    <dbReference type="NCBI Taxonomy" id="5886"/>
    <lineage>
        <taxon>Eukaryota</taxon>
        <taxon>Sar</taxon>
        <taxon>Alveolata</taxon>
        <taxon>Ciliophora</taxon>
        <taxon>Intramacronucleata</taxon>
        <taxon>Oligohymenophorea</taxon>
        <taxon>Peniculida</taxon>
        <taxon>Parameciidae</taxon>
        <taxon>Paramecium</taxon>
    </lineage>
</organism>
<dbReference type="Proteomes" id="UP000688137">
    <property type="component" value="Unassembled WGS sequence"/>
</dbReference>
<proteinExistence type="predicted"/>
<reference evidence="1" key="1">
    <citation type="submission" date="2021-01" db="EMBL/GenBank/DDBJ databases">
        <authorList>
            <consortium name="Genoscope - CEA"/>
            <person name="William W."/>
        </authorList>
    </citation>
    <scope>NUCLEOTIDE SEQUENCE</scope>
</reference>